<dbReference type="Proteomes" id="UP000094329">
    <property type="component" value="Unassembled WGS sequence"/>
</dbReference>
<reference evidence="1 2" key="1">
    <citation type="submission" date="2016-08" db="EMBL/GenBank/DDBJ databases">
        <title>Draft genome sequence of Candidatus Piscirickettsia litoralis, from seawater.</title>
        <authorList>
            <person name="Wan X."/>
            <person name="Lee A.J."/>
            <person name="Hou S."/>
            <person name="Donachie S.P."/>
        </authorList>
    </citation>
    <scope>NUCLEOTIDE SEQUENCE [LARGE SCALE GENOMIC DNA]</scope>
    <source>
        <strain evidence="1 2">Y2</strain>
    </source>
</reference>
<accession>A0ABX2ZY74</accession>
<evidence type="ECO:0000313" key="2">
    <source>
        <dbReference type="Proteomes" id="UP000094329"/>
    </source>
</evidence>
<protein>
    <submittedName>
        <fullName evidence="1">Uncharacterized protein</fullName>
    </submittedName>
</protein>
<name>A0ABX2ZY74_9GAMM</name>
<comment type="caution">
    <text evidence="1">The sequence shown here is derived from an EMBL/GenBank/DDBJ whole genome shotgun (WGS) entry which is preliminary data.</text>
</comment>
<evidence type="ECO:0000313" key="1">
    <source>
        <dbReference type="EMBL" id="ODN41569.1"/>
    </source>
</evidence>
<organism evidence="1 2">
    <name type="scientific">Piscirickettsia litoralis</name>
    <dbReference type="NCBI Taxonomy" id="1891921"/>
    <lineage>
        <taxon>Bacteria</taxon>
        <taxon>Pseudomonadati</taxon>
        <taxon>Pseudomonadota</taxon>
        <taxon>Gammaproteobacteria</taxon>
        <taxon>Thiotrichales</taxon>
        <taxon>Piscirickettsiaceae</taxon>
        <taxon>Piscirickettsia</taxon>
    </lineage>
</organism>
<proteinExistence type="predicted"/>
<sequence>MIDTRIDYAPVGDDIKSEILSIKKQAEELNKKYESVVDKILDRLPADSRIAVSMDVDLQRFHAEVRLAESVMWMVKSLTHPCDDTHGI</sequence>
<gene>
    <name evidence="1" type="ORF">BGC07_15795</name>
</gene>
<dbReference type="EMBL" id="MDTU01000002">
    <property type="protein sequence ID" value="ODN41569.1"/>
    <property type="molecule type" value="Genomic_DNA"/>
</dbReference>
<keyword evidence="2" id="KW-1185">Reference proteome</keyword>